<comment type="similarity">
    <text evidence="1">Belongs to the peptidase A1 family.</text>
</comment>
<dbReference type="SUPFAM" id="SSF50630">
    <property type="entry name" value="Acid proteases"/>
    <property type="match status" value="1"/>
</dbReference>
<dbReference type="Pfam" id="PF14543">
    <property type="entry name" value="TAXi_N"/>
    <property type="match status" value="1"/>
</dbReference>
<evidence type="ECO:0000259" key="3">
    <source>
        <dbReference type="PROSITE" id="PS51767"/>
    </source>
</evidence>
<feature type="domain" description="Peptidase A1" evidence="3">
    <location>
        <begin position="70"/>
        <end position="414"/>
    </location>
</feature>
<feature type="active site" evidence="2">
    <location>
        <position position="292"/>
    </location>
</feature>
<dbReference type="InterPro" id="IPR021109">
    <property type="entry name" value="Peptidase_aspartic_dom_sf"/>
</dbReference>
<accession>A0ABD3B8J4</accession>
<evidence type="ECO:0000313" key="4">
    <source>
        <dbReference type="EMBL" id="KAL3613678.1"/>
    </source>
</evidence>
<sequence length="419" mass="46204">MDPKERHGPCSPIAEMMPSTQNILEGDRLRVESLQARFKPKTKTNKYNSRFLQDDTKQVDITAYVAGDNCAVDISLGTPGQNLRLALDTNSDLTWIRCVHVDGGLVGMEFKANVSTSFLNFSCSSSECTQLLPEHTCGTFNNTANMCSQYIQHVDGSYEANGALSMDTLTITETGGEAFQNWSFVCATEVKDTLTDGGFGVIAGMLGLARNSIFVKQIINQIYGAMFSYCIPSDGSEIGFLKLGKRVYPDNTPFTPIITNSAFPSFYFIGITSISVSGVKLAIHTDTRAIIDTGVSFTRLPTSVYENMRNEFRNYMSRYGYGKLLQNSSVGDILDTCYDISSNQNIIFPTISFEFKGVALYLSDNASLYDKDSTRVKCLAFAGNSPNDWVSFGNNQLRKLEVVYDIQGNQLGFVPRGCK</sequence>
<dbReference type="InterPro" id="IPR032799">
    <property type="entry name" value="TAXi_C"/>
</dbReference>
<keyword evidence="5" id="KW-1185">Reference proteome</keyword>
<evidence type="ECO:0000313" key="5">
    <source>
        <dbReference type="Proteomes" id="UP001632038"/>
    </source>
</evidence>
<dbReference type="Gene3D" id="2.40.70.10">
    <property type="entry name" value="Acid Proteases"/>
    <property type="match status" value="2"/>
</dbReference>
<dbReference type="PRINTS" id="PR00792">
    <property type="entry name" value="PEPSIN"/>
</dbReference>
<dbReference type="InterPro" id="IPR033121">
    <property type="entry name" value="PEPTIDASE_A1"/>
</dbReference>
<dbReference type="AlphaFoldDB" id="A0ABD3B8J4"/>
<dbReference type="EMBL" id="JAVIJP010000107">
    <property type="protein sequence ID" value="KAL3613678.1"/>
    <property type="molecule type" value="Genomic_DNA"/>
</dbReference>
<gene>
    <name evidence="4" type="primary">APR1_5</name>
    <name evidence="4" type="ORF">CASFOL_041752</name>
</gene>
<dbReference type="GO" id="GO:0004190">
    <property type="term" value="F:aspartic-type endopeptidase activity"/>
    <property type="evidence" value="ECO:0007669"/>
    <property type="project" value="UniProtKB-EC"/>
</dbReference>
<evidence type="ECO:0000256" key="1">
    <source>
        <dbReference type="ARBA" id="ARBA00007447"/>
    </source>
</evidence>
<proteinExistence type="inferred from homology"/>
<evidence type="ECO:0000256" key="2">
    <source>
        <dbReference type="PIRSR" id="PIRSR601461-1"/>
    </source>
</evidence>
<dbReference type="Proteomes" id="UP001632038">
    <property type="component" value="Unassembled WGS sequence"/>
</dbReference>
<feature type="active site" evidence="2">
    <location>
        <position position="88"/>
    </location>
</feature>
<keyword evidence="4" id="KW-0378">Hydrolase</keyword>
<name>A0ABD3B8J4_9LAMI</name>
<dbReference type="PANTHER" id="PTHR13683:SF750">
    <property type="entry name" value="ASPARTYL PROTEASE AED1"/>
    <property type="match status" value="1"/>
</dbReference>
<dbReference type="PROSITE" id="PS51767">
    <property type="entry name" value="PEPTIDASE_A1"/>
    <property type="match status" value="1"/>
</dbReference>
<dbReference type="PANTHER" id="PTHR13683">
    <property type="entry name" value="ASPARTYL PROTEASES"/>
    <property type="match status" value="1"/>
</dbReference>
<organism evidence="4 5">
    <name type="scientific">Castilleja foliolosa</name>
    <dbReference type="NCBI Taxonomy" id="1961234"/>
    <lineage>
        <taxon>Eukaryota</taxon>
        <taxon>Viridiplantae</taxon>
        <taxon>Streptophyta</taxon>
        <taxon>Embryophyta</taxon>
        <taxon>Tracheophyta</taxon>
        <taxon>Spermatophyta</taxon>
        <taxon>Magnoliopsida</taxon>
        <taxon>eudicotyledons</taxon>
        <taxon>Gunneridae</taxon>
        <taxon>Pentapetalae</taxon>
        <taxon>asterids</taxon>
        <taxon>lamiids</taxon>
        <taxon>Lamiales</taxon>
        <taxon>Orobanchaceae</taxon>
        <taxon>Pedicularideae</taxon>
        <taxon>Castillejinae</taxon>
        <taxon>Castilleja</taxon>
    </lineage>
</organism>
<dbReference type="Pfam" id="PF14541">
    <property type="entry name" value="TAXi_C"/>
    <property type="match status" value="1"/>
</dbReference>
<comment type="caution">
    <text evidence="4">The sequence shown here is derived from an EMBL/GenBank/DDBJ whole genome shotgun (WGS) entry which is preliminary data.</text>
</comment>
<protein>
    <submittedName>
        <fullName evidence="4">Aspartic proteinase</fullName>
        <ecNumber evidence="4">3.4.23.25</ecNumber>
    </submittedName>
</protein>
<dbReference type="EC" id="3.4.23.25" evidence="4"/>
<dbReference type="InterPro" id="IPR032861">
    <property type="entry name" value="TAXi_N"/>
</dbReference>
<dbReference type="InterPro" id="IPR001461">
    <property type="entry name" value="Aspartic_peptidase_A1"/>
</dbReference>
<reference evidence="5" key="1">
    <citation type="journal article" date="2024" name="IScience">
        <title>Strigolactones Initiate the Formation of Haustorium-like Structures in Castilleja.</title>
        <authorList>
            <person name="Buerger M."/>
            <person name="Peterson D."/>
            <person name="Chory J."/>
        </authorList>
    </citation>
    <scope>NUCLEOTIDE SEQUENCE [LARGE SCALE GENOMIC DNA]</scope>
</reference>